<gene>
    <name evidence="11" type="primary">GLC3_2</name>
    <name evidence="11" type="ORF">K7432_001844</name>
</gene>
<comment type="caution">
    <text evidence="11">The sequence shown here is derived from an EMBL/GenBank/DDBJ whole genome shotgun (WGS) entry which is preliminary data.</text>
</comment>
<dbReference type="EC" id="2.4.1.18" evidence="4"/>
<dbReference type="Gene3D" id="3.20.20.80">
    <property type="entry name" value="Glycosidases"/>
    <property type="match status" value="1"/>
</dbReference>
<dbReference type="InterPro" id="IPR013780">
    <property type="entry name" value="Glyco_hydro_b"/>
</dbReference>
<evidence type="ECO:0000256" key="4">
    <source>
        <dbReference type="ARBA" id="ARBA00012541"/>
    </source>
</evidence>
<dbReference type="SUPFAM" id="SSF51011">
    <property type="entry name" value="Glycosyl hydrolase domain"/>
    <property type="match status" value="1"/>
</dbReference>
<evidence type="ECO:0000256" key="6">
    <source>
        <dbReference type="ARBA" id="ARBA00022676"/>
    </source>
</evidence>
<keyword evidence="6 11" id="KW-0328">Glycosyltransferase</keyword>
<dbReference type="Gene3D" id="2.60.40.1180">
    <property type="entry name" value="Golgi alpha-mannosidase II"/>
    <property type="match status" value="1"/>
</dbReference>
<evidence type="ECO:0000256" key="2">
    <source>
        <dbReference type="ARBA" id="ARBA00004964"/>
    </source>
</evidence>
<feature type="domain" description="Glycosyl hydrolase family 13 catalytic" evidence="10">
    <location>
        <begin position="172"/>
        <end position="556"/>
    </location>
</feature>
<dbReference type="PANTHER" id="PTHR43651">
    <property type="entry name" value="1,4-ALPHA-GLUCAN-BRANCHING ENZYME"/>
    <property type="match status" value="1"/>
</dbReference>
<dbReference type="PIRSF" id="PIRSF000463">
    <property type="entry name" value="GlgB"/>
    <property type="match status" value="1"/>
</dbReference>
<dbReference type="SMART" id="SM00642">
    <property type="entry name" value="Aamy"/>
    <property type="match status" value="1"/>
</dbReference>
<evidence type="ECO:0000256" key="9">
    <source>
        <dbReference type="ARBA" id="ARBA00049618"/>
    </source>
</evidence>
<dbReference type="InterPro" id="IPR004193">
    <property type="entry name" value="Glyco_hydro_13_N"/>
</dbReference>
<comment type="pathway">
    <text evidence="2">Glycan biosynthesis; glycogen biosynthesis.</text>
</comment>
<sequence>MEGCVFRSRNDGYPAGTSMAFQDPWLKPYAPIMHRRYLRYRELCENIDNYEGGWDHFTRGYEKFGFNVVSEGIIYREWAPNVTSASLIGDFNNWNRNANPMKRNESNVWETLIPHRSDGGLGIPHNSKVKISMTTPEGEVIDRIPAWIRRAVPESDINSTYSGVFWHPEKPYEWRNAAPSKPENLKIYEAHVGISSPEPKIASYNEFTENVLPHIARLGYNTVQLMGIMEHAYYASFGYQVTNFFAVSSRFGTPEDLKRLIDTAHGLGLYVFLDIVHSHASSNVSDGLNKFDGTDQCYFHSGDRGYHPIWNSRLFNYGELEVQRFLLSNVRFYASEYRFDGFRFDAVTSMMFHHHGIGVGFTGNYAEYFNEQTDDDGILYLMLTNGMLHNIFPNIITIAEDASGMPGLCRIIEEGGIGFDQRLAMAIPEMWVKLLKEYSDESWNMGYIVHNLTNRRDLEKTIAYCESHDQALVGSKTIAFWLMDQEMYQNMSIQSPMTTVIDRGLSLHKMIRLITQGLGGEGYLNFEGNEFGHPEWLDFPREGNNYNYHYARRQFNLAQDSLLRYSKLNEFDRAMNLAEQEYKWLKSPQAWIYLAHEDDKVIAFERGGLLWIFNFHPTKSHVDYQVGTGSAGSYKIVLNTDDARFEGHNRVEPHQVYFSIPGERHGRPQYIQVYIPTRTALVLTLRPE</sequence>
<dbReference type="Proteomes" id="UP001479436">
    <property type="component" value="Unassembled WGS sequence"/>
</dbReference>
<keyword evidence="12" id="KW-1185">Reference proteome</keyword>
<evidence type="ECO:0000256" key="3">
    <source>
        <dbReference type="ARBA" id="ARBA00009000"/>
    </source>
</evidence>
<dbReference type="Pfam" id="PF02922">
    <property type="entry name" value="CBM_48"/>
    <property type="match status" value="1"/>
</dbReference>
<evidence type="ECO:0000256" key="1">
    <source>
        <dbReference type="ARBA" id="ARBA00000826"/>
    </source>
</evidence>
<evidence type="ECO:0000313" key="12">
    <source>
        <dbReference type="Proteomes" id="UP001479436"/>
    </source>
</evidence>
<dbReference type="InterPro" id="IPR037439">
    <property type="entry name" value="Branching_enzy"/>
</dbReference>
<dbReference type="InterPro" id="IPR013783">
    <property type="entry name" value="Ig-like_fold"/>
</dbReference>
<dbReference type="Pfam" id="PF00128">
    <property type="entry name" value="Alpha-amylase"/>
    <property type="match status" value="1"/>
</dbReference>
<dbReference type="CDD" id="cd11321">
    <property type="entry name" value="AmyAc_bac_euk_BE"/>
    <property type="match status" value="1"/>
</dbReference>
<dbReference type="InterPro" id="IPR006048">
    <property type="entry name" value="A-amylase/branching_C"/>
</dbReference>
<dbReference type="InterPro" id="IPR006047">
    <property type="entry name" value="GH13_cat_dom"/>
</dbReference>
<dbReference type="Gene3D" id="2.60.40.10">
    <property type="entry name" value="Immunoglobulins"/>
    <property type="match status" value="1"/>
</dbReference>
<evidence type="ECO:0000256" key="5">
    <source>
        <dbReference type="ARBA" id="ARBA00020932"/>
    </source>
</evidence>
<keyword evidence="7 11" id="KW-0808">Transferase</keyword>
<organism evidence="11 12">
    <name type="scientific">Basidiobolus ranarum</name>
    <dbReference type="NCBI Taxonomy" id="34480"/>
    <lineage>
        <taxon>Eukaryota</taxon>
        <taxon>Fungi</taxon>
        <taxon>Fungi incertae sedis</taxon>
        <taxon>Zoopagomycota</taxon>
        <taxon>Entomophthoromycotina</taxon>
        <taxon>Basidiobolomycetes</taxon>
        <taxon>Basidiobolales</taxon>
        <taxon>Basidiobolaceae</taxon>
        <taxon>Basidiobolus</taxon>
    </lineage>
</organism>
<dbReference type="GO" id="GO:0003844">
    <property type="term" value="F:1,4-alpha-glucan branching enzyme activity"/>
    <property type="evidence" value="ECO:0007669"/>
    <property type="project" value="UniProtKB-EC"/>
</dbReference>
<dbReference type="InterPro" id="IPR017853">
    <property type="entry name" value="GH"/>
</dbReference>
<comment type="similarity">
    <text evidence="3">Belongs to the glycosyl hydrolase 13 family. GlgB subfamily.</text>
</comment>
<dbReference type="SUPFAM" id="SSF81296">
    <property type="entry name" value="E set domains"/>
    <property type="match status" value="1"/>
</dbReference>
<dbReference type="InterPro" id="IPR014756">
    <property type="entry name" value="Ig_E-set"/>
</dbReference>
<comment type="function">
    <text evidence="9">Glycogen-branching enzyme participates in the glycogen biosynthetic process along with glycogenin and glycogen synthase. Generates alpha-1,6-glucosidic branches from alpha-1,4-linked glucose chains, to increase solubility of the glycogen polymer.</text>
</comment>
<evidence type="ECO:0000256" key="7">
    <source>
        <dbReference type="ARBA" id="ARBA00022679"/>
    </source>
</evidence>
<accession>A0ABR2X2D2</accession>
<name>A0ABR2X2D2_9FUNG</name>
<dbReference type="CDD" id="cd02854">
    <property type="entry name" value="E_set_GBE_euk_N"/>
    <property type="match status" value="1"/>
</dbReference>
<evidence type="ECO:0000313" key="11">
    <source>
        <dbReference type="EMBL" id="KAK9767922.1"/>
    </source>
</evidence>
<comment type="catalytic activity">
    <reaction evidence="1">
        <text>Transfers a segment of a (1-&gt;4)-alpha-D-glucan chain to a primary hydroxy group in a similar glucan chain.</text>
        <dbReference type="EC" id="2.4.1.18"/>
    </reaction>
</comment>
<reference evidence="11 12" key="1">
    <citation type="submission" date="2023-04" db="EMBL/GenBank/DDBJ databases">
        <title>Genome of Basidiobolus ranarum AG-B5.</title>
        <authorList>
            <person name="Stajich J.E."/>
            <person name="Carter-House D."/>
            <person name="Gryganskyi A."/>
        </authorList>
    </citation>
    <scope>NUCLEOTIDE SEQUENCE [LARGE SCALE GENOMIC DNA]</scope>
    <source>
        <strain evidence="11 12">AG-B5</strain>
    </source>
</reference>
<evidence type="ECO:0000259" key="10">
    <source>
        <dbReference type="SMART" id="SM00642"/>
    </source>
</evidence>
<proteinExistence type="inferred from homology"/>
<dbReference type="EMBL" id="JASJQH010000045">
    <property type="protein sequence ID" value="KAK9767922.1"/>
    <property type="molecule type" value="Genomic_DNA"/>
</dbReference>
<dbReference type="PANTHER" id="PTHR43651:SF3">
    <property type="entry name" value="1,4-ALPHA-GLUCAN-BRANCHING ENZYME"/>
    <property type="match status" value="1"/>
</dbReference>
<protein>
    <recommendedName>
        <fullName evidence="5">1,4-alpha-glucan-branching enzyme</fullName>
        <ecNumber evidence="4">2.4.1.18</ecNumber>
    </recommendedName>
    <alternativeName>
        <fullName evidence="8">Glycogen-branching enzyme</fullName>
    </alternativeName>
</protein>
<dbReference type="SUPFAM" id="SSF51445">
    <property type="entry name" value="(Trans)glycosidases"/>
    <property type="match status" value="1"/>
</dbReference>
<dbReference type="Pfam" id="PF02806">
    <property type="entry name" value="Alpha-amylase_C"/>
    <property type="match status" value="1"/>
</dbReference>
<evidence type="ECO:0000256" key="8">
    <source>
        <dbReference type="ARBA" id="ARBA00031979"/>
    </source>
</evidence>